<evidence type="ECO:0000259" key="5">
    <source>
        <dbReference type="PROSITE" id="PS51720"/>
    </source>
</evidence>
<gene>
    <name evidence="6" type="ORF">CCH79_00009231</name>
</gene>
<feature type="region of interest" description="Disordered" evidence="4">
    <location>
        <begin position="424"/>
        <end position="455"/>
    </location>
</feature>
<evidence type="ECO:0000313" key="6">
    <source>
        <dbReference type="EMBL" id="PWA30667.1"/>
    </source>
</evidence>
<dbReference type="GO" id="GO:0005525">
    <property type="term" value="F:GTP binding"/>
    <property type="evidence" value="ECO:0007669"/>
    <property type="project" value="UniProtKB-KW"/>
</dbReference>
<dbReference type="InterPro" id="IPR026794">
    <property type="entry name" value="ADISSP"/>
</dbReference>
<feature type="region of interest" description="Disordered" evidence="4">
    <location>
        <begin position="538"/>
        <end position="581"/>
    </location>
</feature>
<comment type="similarity">
    <text evidence="1">Belongs to the TRAFAC class TrmE-Era-EngA-EngB-Septin-like GTPase superfamily. AIG1/Toc34/Toc159-like paraseptin GTPase family. IAN subfamily.</text>
</comment>
<dbReference type="STRING" id="33528.ENSGAFP00000026466"/>
<dbReference type="PANTHER" id="PTHR10903:SF112">
    <property type="entry name" value="SI:CH211-113E8.5"/>
    <property type="match status" value="1"/>
</dbReference>
<protein>
    <recommendedName>
        <fullName evidence="5">AIG1-type G domain-containing protein</fullName>
    </recommendedName>
</protein>
<keyword evidence="3" id="KW-0342">GTP-binding</keyword>
<feature type="domain" description="AIG1-type G" evidence="5">
    <location>
        <begin position="70"/>
        <end position="269"/>
    </location>
</feature>
<dbReference type="InterPro" id="IPR006703">
    <property type="entry name" value="G_AIG1"/>
</dbReference>
<dbReference type="Pfam" id="PF04548">
    <property type="entry name" value="AIG1"/>
    <property type="match status" value="1"/>
</dbReference>
<evidence type="ECO:0000256" key="3">
    <source>
        <dbReference type="ARBA" id="ARBA00023134"/>
    </source>
</evidence>
<dbReference type="FunFam" id="3.40.50.300:FF:000366">
    <property type="entry name" value="GTPase, IMAP family member 2"/>
    <property type="match status" value="1"/>
</dbReference>
<comment type="caution">
    <text evidence="6">The sequence shown here is derived from an EMBL/GenBank/DDBJ whole genome shotgun (WGS) entry which is preliminary data.</text>
</comment>
<feature type="region of interest" description="Disordered" evidence="4">
    <location>
        <begin position="317"/>
        <end position="401"/>
    </location>
</feature>
<dbReference type="Proteomes" id="UP000250572">
    <property type="component" value="Unassembled WGS sequence"/>
</dbReference>
<sequence length="723" mass="83412">MTASFPVLHKLKIQQHIRSLDEAIIRSDDLTGHRSLPVFWLDGAVTERKFAWQLRQRPLLALTRTKFTNNNELRIVLVGKTGSGKSASGNTILGRKCFDSKCSPRSLTTNCSKCNSELDGKQVAVIDTPGLSDTRFDEEKTIKDFSRCVPFAAPGPHIFLLVIALNRFTEEEKKSVQKIQEIFGKTANKYSMVLFTHGDLLEDTTIENFLSESSELQDLVRRCNGQYHVFNNKLEDKKPQVTELLQKIRTIVDKNGGSHYTNEMFQEAERIIAVKKQQILKENEEKIRRERAELEKEIQVKYQKEMQKINELFGAEREREKQERERERMEEKKIRQERERERMERNKEREAEKMMAKMQLDEQRKMGEQWRTQERERERQERQRDMRAMQDQMNRERKKELREQEERLEAWYASQLQEQERKLQALHDQAARRQAEESTKSDSCEPRRRGRADAARVRAAHGNIQFSISPSFQGQTADCLCPQRGNVTALPLGVEIRTRLFSMAHRQGFAAAANLMGVDVSDDNTKVQSENTQIITVSPWQREEKVSRKRQGSTSKAGGVRFPDDDEPPGSPTRRDDQSNLSTLVAVQEKDGSYLVKAGFLKSHHCYEIVFTVPDVPSLGKELTCLPSLSPTRRAQNLRIQRINSLLEGGVKVTCEYRTQQEGVVQEEMTVSAKGRKDSSLKIRLQAKIIDPHHGTPMLLEGVRCLGAQRDPHARRSSERKRK</sequence>
<evidence type="ECO:0000256" key="1">
    <source>
        <dbReference type="ARBA" id="ARBA00008535"/>
    </source>
</evidence>
<evidence type="ECO:0000256" key="2">
    <source>
        <dbReference type="ARBA" id="ARBA00022741"/>
    </source>
</evidence>
<organism evidence="6 7">
    <name type="scientific">Gambusia affinis</name>
    <name type="common">Western mosquitofish</name>
    <name type="synonym">Heterandria affinis</name>
    <dbReference type="NCBI Taxonomy" id="33528"/>
    <lineage>
        <taxon>Eukaryota</taxon>
        <taxon>Metazoa</taxon>
        <taxon>Chordata</taxon>
        <taxon>Craniata</taxon>
        <taxon>Vertebrata</taxon>
        <taxon>Euteleostomi</taxon>
        <taxon>Actinopterygii</taxon>
        <taxon>Neopterygii</taxon>
        <taxon>Teleostei</taxon>
        <taxon>Neoteleostei</taxon>
        <taxon>Acanthomorphata</taxon>
        <taxon>Ovalentaria</taxon>
        <taxon>Atherinomorphae</taxon>
        <taxon>Cyprinodontiformes</taxon>
        <taxon>Poeciliidae</taxon>
        <taxon>Poeciliinae</taxon>
        <taxon>Gambusia</taxon>
    </lineage>
</organism>
<dbReference type="InterPro" id="IPR045058">
    <property type="entry name" value="GIMA/IAN/Toc"/>
</dbReference>
<keyword evidence="2" id="KW-0547">Nucleotide-binding</keyword>
<evidence type="ECO:0000256" key="4">
    <source>
        <dbReference type="SAM" id="MobiDB-lite"/>
    </source>
</evidence>
<dbReference type="PANTHER" id="PTHR10903">
    <property type="entry name" value="GTPASE, IMAP FAMILY MEMBER-RELATED"/>
    <property type="match status" value="1"/>
</dbReference>
<evidence type="ECO:0000313" key="7">
    <source>
        <dbReference type="Proteomes" id="UP000250572"/>
    </source>
</evidence>
<reference evidence="6 7" key="1">
    <citation type="journal article" date="2018" name="G3 (Bethesda)">
        <title>A High-Quality Reference Genome for the Invasive Mosquitofish Gambusia affinis Using a Chicago Library.</title>
        <authorList>
            <person name="Hoffberg S.L."/>
            <person name="Troendle N.J."/>
            <person name="Glenn T.C."/>
            <person name="Mahmud O."/>
            <person name="Louha S."/>
            <person name="Chalopin D."/>
            <person name="Bennetzen J.L."/>
            <person name="Mauricio R."/>
        </authorList>
    </citation>
    <scope>NUCLEOTIDE SEQUENCE [LARGE SCALE GENOMIC DNA]</scope>
    <source>
        <strain evidence="6">NE01/NJP1002.9</strain>
        <tissue evidence="6">Muscle</tissue>
    </source>
</reference>
<dbReference type="InterPro" id="IPR027417">
    <property type="entry name" value="P-loop_NTPase"/>
</dbReference>
<dbReference type="CDD" id="cd01852">
    <property type="entry name" value="AIG1"/>
    <property type="match status" value="1"/>
</dbReference>
<dbReference type="EMBL" id="NHOQ01000347">
    <property type="protein sequence ID" value="PWA30667.1"/>
    <property type="molecule type" value="Genomic_DNA"/>
</dbReference>
<dbReference type="Pfam" id="PF15006">
    <property type="entry name" value="DUF4517"/>
    <property type="match status" value="1"/>
</dbReference>
<proteinExistence type="inferred from homology"/>
<name>A0A315W4Z8_GAMAF</name>
<accession>A0A315W4Z8</accession>
<dbReference type="AlphaFoldDB" id="A0A315W4Z8"/>
<dbReference type="SUPFAM" id="SSF52540">
    <property type="entry name" value="P-loop containing nucleoside triphosphate hydrolases"/>
    <property type="match status" value="1"/>
</dbReference>
<dbReference type="PROSITE" id="PS51720">
    <property type="entry name" value="G_AIG1"/>
    <property type="match status" value="1"/>
</dbReference>
<keyword evidence="7" id="KW-1185">Reference proteome</keyword>
<dbReference type="Gene3D" id="3.40.50.300">
    <property type="entry name" value="P-loop containing nucleotide triphosphate hydrolases"/>
    <property type="match status" value="1"/>
</dbReference>